<sequence>MILRNTTTYAFAVTAANPQQINNNPPGIERQITTGSPMSNQIVTGMLENYGKIRGIAFETGVTWIARPAELQEP</sequence>
<dbReference type="AlphaFoldDB" id="A0AAV2N526"/>
<gene>
    <name evidence="1" type="ORF">LPLAT_LOCUS1409</name>
</gene>
<proteinExistence type="predicted"/>
<organism evidence="1 2">
    <name type="scientific">Lasius platythorax</name>
    <dbReference type="NCBI Taxonomy" id="488582"/>
    <lineage>
        <taxon>Eukaryota</taxon>
        <taxon>Metazoa</taxon>
        <taxon>Ecdysozoa</taxon>
        <taxon>Arthropoda</taxon>
        <taxon>Hexapoda</taxon>
        <taxon>Insecta</taxon>
        <taxon>Pterygota</taxon>
        <taxon>Neoptera</taxon>
        <taxon>Endopterygota</taxon>
        <taxon>Hymenoptera</taxon>
        <taxon>Apocrita</taxon>
        <taxon>Aculeata</taxon>
        <taxon>Formicoidea</taxon>
        <taxon>Formicidae</taxon>
        <taxon>Formicinae</taxon>
        <taxon>Lasius</taxon>
        <taxon>Lasius</taxon>
    </lineage>
</organism>
<dbReference type="EMBL" id="OZ034833">
    <property type="protein sequence ID" value="CAL1674882.1"/>
    <property type="molecule type" value="Genomic_DNA"/>
</dbReference>
<protein>
    <submittedName>
        <fullName evidence="1">Uncharacterized protein</fullName>
    </submittedName>
</protein>
<accession>A0AAV2N526</accession>
<dbReference type="Proteomes" id="UP001497644">
    <property type="component" value="Chromosome 10"/>
</dbReference>
<reference evidence="1" key="1">
    <citation type="submission" date="2024-04" db="EMBL/GenBank/DDBJ databases">
        <authorList>
            <consortium name="Molecular Ecology Group"/>
        </authorList>
    </citation>
    <scope>NUCLEOTIDE SEQUENCE</scope>
</reference>
<name>A0AAV2N526_9HYME</name>
<evidence type="ECO:0000313" key="1">
    <source>
        <dbReference type="EMBL" id="CAL1674882.1"/>
    </source>
</evidence>
<evidence type="ECO:0000313" key="2">
    <source>
        <dbReference type="Proteomes" id="UP001497644"/>
    </source>
</evidence>
<keyword evidence="2" id="KW-1185">Reference proteome</keyword>